<dbReference type="InterPro" id="IPR000620">
    <property type="entry name" value="EamA_dom"/>
</dbReference>
<feature type="domain" description="EamA" evidence="6">
    <location>
        <begin position="141"/>
        <end position="271"/>
    </location>
</feature>
<evidence type="ECO:0000313" key="8">
    <source>
        <dbReference type="Proteomes" id="UP000092695"/>
    </source>
</evidence>
<evidence type="ECO:0000256" key="1">
    <source>
        <dbReference type="ARBA" id="ARBA00004141"/>
    </source>
</evidence>
<dbReference type="KEGG" id="woc:BA177_16300"/>
<feature type="transmembrane region" description="Helical" evidence="5">
    <location>
        <begin position="62"/>
        <end position="85"/>
    </location>
</feature>
<dbReference type="SUPFAM" id="SSF103481">
    <property type="entry name" value="Multidrug resistance efflux transporter EmrE"/>
    <property type="match status" value="2"/>
</dbReference>
<feature type="transmembrane region" description="Helical" evidence="5">
    <location>
        <begin position="200"/>
        <end position="217"/>
    </location>
</feature>
<accession>A0A193LLG5</accession>
<dbReference type="PANTHER" id="PTHR22911">
    <property type="entry name" value="ACYL-MALONYL CONDENSING ENZYME-RELATED"/>
    <property type="match status" value="1"/>
</dbReference>
<reference evidence="7 8" key="1">
    <citation type="submission" date="2016-06" db="EMBL/GenBank/DDBJ databases">
        <title>Complete genome sequence of a deep-branching marine Gamma Proteobacterium Woeseia oceani type strain XK5.</title>
        <authorList>
            <person name="Mu D."/>
            <person name="Du Z."/>
        </authorList>
    </citation>
    <scope>NUCLEOTIDE SEQUENCE [LARGE SCALE GENOMIC DNA]</scope>
    <source>
        <strain evidence="7 8">XK5</strain>
    </source>
</reference>
<dbReference type="InterPro" id="IPR037185">
    <property type="entry name" value="EmrE-like"/>
</dbReference>
<evidence type="ECO:0000259" key="6">
    <source>
        <dbReference type="Pfam" id="PF00892"/>
    </source>
</evidence>
<dbReference type="EMBL" id="CP016268">
    <property type="protein sequence ID" value="ANO53332.1"/>
    <property type="molecule type" value="Genomic_DNA"/>
</dbReference>
<feature type="transmembrane region" description="Helical" evidence="5">
    <location>
        <begin position="116"/>
        <end position="132"/>
    </location>
</feature>
<organism evidence="7 8">
    <name type="scientific">Woeseia oceani</name>
    <dbReference type="NCBI Taxonomy" id="1548547"/>
    <lineage>
        <taxon>Bacteria</taxon>
        <taxon>Pseudomonadati</taxon>
        <taxon>Pseudomonadota</taxon>
        <taxon>Gammaproteobacteria</taxon>
        <taxon>Woeseiales</taxon>
        <taxon>Woeseiaceae</taxon>
        <taxon>Woeseia</taxon>
    </lineage>
</organism>
<feature type="domain" description="EamA" evidence="6">
    <location>
        <begin position="3"/>
        <end position="132"/>
    </location>
</feature>
<dbReference type="Proteomes" id="UP000092695">
    <property type="component" value="Chromosome"/>
</dbReference>
<gene>
    <name evidence="7" type="ORF">BA177_16300</name>
</gene>
<dbReference type="GO" id="GO:0016020">
    <property type="term" value="C:membrane"/>
    <property type="evidence" value="ECO:0007669"/>
    <property type="project" value="UniProtKB-SubCell"/>
</dbReference>
<evidence type="ECO:0000256" key="4">
    <source>
        <dbReference type="ARBA" id="ARBA00023136"/>
    </source>
</evidence>
<feature type="transmembrane region" description="Helical" evidence="5">
    <location>
        <begin position="91"/>
        <end position="109"/>
    </location>
</feature>
<feature type="transmembrane region" description="Helical" evidence="5">
    <location>
        <begin position="174"/>
        <end position="194"/>
    </location>
</feature>
<keyword evidence="4 5" id="KW-0472">Membrane</keyword>
<dbReference type="PANTHER" id="PTHR22911:SF6">
    <property type="entry name" value="SOLUTE CARRIER FAMILY 35 MEMBER G1"/>
    <property type="match status" value="1"/>
</dbReference>
<dbReference type="STRING" id="1548547.BA177_16300"/>
<feature type="transmembrane region" description="Helical" evidence="5">
    <location>
        <begin position="224"/>
        <end position="247"/>
    </location>
</feature>
<dbReference type="Pfam" id="PF00892">
    <property type="entry name" value="EamA"/>
    <property type="match status" value="2"/>
</dbReference>
<name>A0A193LLG5_9GAMM</name>
<proteinExistence type="predicted"/>
<protein>
    <recommendedName>
        <fullName evidence="6">EamA domain-containing protein</fullName>
    </recommendedName>
</protein>
<sequence>MAAGLGAYLMFAIMYAFAKLLSDNHSVFEIAFYRNLIASVPFLILVFGLGRREILVINSKPGLVGLRAALGSLTLATTFFAFSLMPMADTTTLLFTASLFVPVLGVIFLREQVGPYRWTAVVIGFAGVLIMTRPSGDIYLLGVSVALAAACLQAVLQIVLRYLGRFESPETTSFYFFIIGTLIMALPLPFIAVRPSLDEIPLLVGVGLSGAAAQWLLSTAFRNAPVAIVTVFNYSGIVWATLLGWMIWNDWPLPQVLVGAAIIVASNLLVIWRESRLQRLSEAHIRAKL</sequence>
<evidence type="ECO:0000256" key="3">
    <source>
        <dbReference type="ARBA" id="ARBA00022989"/>
    </source>
</evidence>
<evidence type="ECO:0000313" key="7">
    <source>
        <dbReference type="EMBL" id="ANO53332.1"/>
    </source>
</evidence>
<evidence type="ECO:0000256" key="2">
    <source>
        <dbReference type="ARBA" id="ARBA00022692"/>
    </source>
</evidence>
<feature type="transmembrane region" description="Helical" evidence="5">
    <location>
        <begin position="138"/>
        <end position="162"/>
    </location>
</feature>
<comment type="subcellular location">
    <subcellularLocation>
        <location evidence="1">Membrane</location>
        <topology evidence="1">Multi-pass membrane protein</topology>
    </subcellularLocation>
</comment>
<evidence type="ECO:0000256" key="5">
    <source>
        <dbReference type="SAM" id="Phobius"/>
    </source>
</evidence>
<keyword evidence="8" id="KW-1185">Reference proteome</keyword>
<keyword evidence="2 5" id="KW-0812">Transmembrane</keyword>
<feature type="transmembrane region" description="Helical" evidence="5">
    <location>
        <begin position="253"/>
        <end position="272"/>
    </location>
</feature>
<feature type="transmembrane region" description="Helical" evidence="5">
    <location>
        <begin position="28"/>
        <end position="50"/>
    </location>
</feature>
<dbReference type="AlphaFoldDB" id="A0A193LLG5"/>
<keyword evidence="3 5" id="KW-1133">Transmembrane helix</keyword>